<organism evidence="18 19">
    <name type="scientific">Balaenoptera acutorostrata</name>
    <name type="common">Common minke whale</name>
    <name type="synonym">Balaena rostrata</name>
    <dbReference type="NCBI Taxonomy" id="9767"/>
    <lineage>
        <taxon>Eukaryota</taxon>
        <taxon>Metazoa</taxon>
        <taxon>Chordata</taxon>
        <taxon>Craniata</taxon>
        <taxon>Vertebrata</taxon>
        <taxon>Euteleostomi</taxon>
        <taxon>Mammalia</taxon>
        <taxon>Eutheria</taxon>
        <taxon>Laurasiatheria</taxon>
        <taxon>Artiodactyla</taxon>
        <taxon>Whippomorpha</taxon>
        <taxon>Cetacea</taxon>
        <taxon>Mysticeti</taxon>
        <taxon>Balaenopteridae</taxon>
        <taxon>Balaenoptera</taxon>
    </lineage>
</organism>
<evidence type="ECO:0000256" key="15">
    <source>
        <dbReference type="ARBA" id="ARBA00045411"/>
    </source>
</evidence>
<dbReference type="GO" id="GO:0019731">
    <property type="term" value="P:antibacterial humoral response"/>
    <property type="evidence" value="ECO:0007669"/>
    <property type="project" value="TreeGrafter"/>
</dbReference>
<evidence type="ECO:0000256" key="13">
    <source>
        <dbReference type="ARBA" id="ARBA00025926"/>
    </source>
</evidence>
<dbReference type="GeneID" id="103016664"/>
<dbReference type="PANTHER" id="PTHR47015">
    <property type="entry name" value="BPI FOLD-CONTAINING FAMILY A MEMBER 1"/>
    <property type="match status" value="1"/>
</dbReference>
<feature type="domain" description="Lipid-binding serum glycoprotein N-terminal" evidence="17">
    <location>
        <begin position="66"/>
        <end position="231"/>
    </location>
</feature>
<evidence type="ECO:0000256" key="5">
    <source>
        <dbReference type="ARBA" id="ARBA00022529"/>
    </source>
</evidence>
<dbReference type="GO" id="GO:0061844">
    <property type="term" value="P:antimicrobial humoral immune response mediated by antimicrobial peptide"/>
    <property type="evidence" value="ECO:0007669"/>
    <property type="project" value="TreeGrafter"/>
</dbReference>
<protein>
    <recommendedName>
        <fullName evidence="3">BPI fold-containing family A member 1</fullName>
    </recommendedName>
    <alternativeName>
        <fullName evidence="14">Palate lung and nasal epithelium clone protein</fullName>
    </alternativeName>
</protein>
<evidence type="ECO:0000256" key="11">
    <source>
        <dbReference type="ARBA" id="ARBA00023157"/>
    </source>
</evidence>
<dbReference type="FunCoup" id="A0A384B1J3">
    <property type="interactions" value="60"/>
</dbReference>
<keyword evidence="7 16" id="KW-0732">Signal</keyword>
<evidence type="ECO:0000256" key="2">
    <source>
        <dbReference type="ARBA" id="ARBA00009020"/>
    </source>
</evidence>
<evidence type="ECO:0000256" key="4">
    <source>
        <dbReference type="ARBA" id="ARBA00022525"/>
    </source>
</evidence>
<keyword evidence="11" id="KW-1015">Disulfide bond</keyword>
<evidence type="ECO:0000256" key="10">
    <source>
        <dbReference type="ARBA" id="ARBA00023121"/>
    </source>
</evidence>
<dbReference type="RefSeq" id="XP_007193443.1">
    <property type="nucleotide sequence ID" value="XM_007193381.1"/>
</dbReference>
<feature type="signal peptide" evidence="16">
    <location>
        <begin position="1"/>
        <end position="23"/>
    </location>
</feature>
<comment type="subcellular location">
    <subcellularLocation>
        <location evidence="1">Secreted</location>
    </subcellularLocation>
</comment>
<dbReference type="GO" id="GO:0045087">
    <property type="term" value="P:innate immune response"/>
    <property type="evidence" value="ECO:0007669"/>
    <property type="project" value="UniProtKB-KW"/>
</dbReference>
<dbReference type="Pfam" id="PF01273">
    <property type="entry name" value="LBP_BPI_CETP"/>
    <property type="match status" value="1"/>
</dbReference>
<keyword evidence="5" id="KW-0929">Antimicrobial</keyword>
<dbReference type="GO" id="GO:0008289">
    <property type="term" value="F:lipid binding"/>
    <property type="evidence" value="ECO:0007669"/>
    <property type="project" value="UniProtKB-KW"/>
</dbReference>
<dbReference type="Gene3D" id="3.15.10.10">
    <property type="entry name" value="Bactericidal permeability-increasing protein, domain 1"/>
    <property type="match status" value="1"/>
</dbReference>
<comment type="function">
    <text evidence="15">Lipid-binding protein which shows high specificity for the surfactant phospholipid dipalmitoylphosphatidylcholine (DPPC). Plays a role in the innate immune responses of the upper airways. Reduces the surface tension in secretions from airway epithelia and inhibits the formation of biofilm by pathogenic Gram-negative bacteria, such as P.aeruginosa and K.pneumoniae. Negatively regulates proteolytic cleavage of SCNN1G, an event that is required for activation of the epithelial sodium channel (ENaC), and thereby contributes to airway surface liquid homeostasis and proper clearance of mucus. Plays a role in the airway inflammatory response after exposure to irritants. May attract macrophages and neutrophils.</text>
</comment>
<evidence type="ECO:0000259" key="17">
    <source>
        <dbReference type="Pfam" id="PF01273"/>
    </source>
</evidence>
<dbReference type="STRING" id="310752.A0A384B1J3"/>
<dbReference type="InterPro" id="IPR017943">
    <property type="entry name" value="Bactericidal_perm-incr_a/b_dom"/>
</dbReference>
<evidence type="ECO:0000256" key="6">
    <source>
        <dbReference type="ARBA" id="ARBA00022588"/>
    </source>
</evidence>
<evidence type="ECO:0000313" key="19">
    <source>
        <dbReference type="RefSeq" id="XP_007193443.1"/>
    </source>
</evidence>
<dbReference type="Proteomes" id="UP001652580">
    <property type="component" value="Chromosome 15"/>
</dbReference>
<reference evidence="19" key="1">
    <citation type="submission" date="2025-08" db="UniProtKB">
        <authorList>
            <consortium name="RefSeq"/>
        </authorList>
    </citation>
    <scope>IDENTIFICATION</scope>
</reference>
<dbReference type="InterPro" id="IPR051902">
    <property type="entry name" value="BPI_fold-superfamily_member"/>
</dbReference>
<keyword evidence="12" id="KW-0325">Glycoprotein</keyword>
<evidence type="ECO:0000256" key="16">
    <source>
        <dbReference type="SAM" id="SignalP"/>
    </source>
</evidence>
<dbReference type="SUPFAM" id="SSF55394">
    <property type="entry name" value="Bactericidal permeability-increasing protein, BPI"/>
    <property type="match status" value="1"/>
</dbReference>
<evidence type="ECO:0000313" key="18">
    <source>
        <dbReference type="Proteomes" id="UP001652580"/>
    </source>
</evidence>
<name>A0A384B1J3_BALAC</name>
<keyword evidence="8" id="KW-0391">Immunity</keyword>
<dbReference type="PANTHER" id="PTHR47015:SF1">
    <property type="entry name" value="BPI FOLD-CONTAINING FAMILY A MEMBER 1"/>
    <property type="match status" value="1"/>
</dbReference>
<evidence type="ECO:0000256" key="8">
    <source>
        <dbReference type="ARBA" id="ARBA00022859"/>
    </source>
</evidence>
<dbReference type="CTD" id="51297"/>
<comment type="similarity">
    <text evidence="2">Belongs to the BPI/LBP/Plunc superfamily. Plunc family.</text>
</comment>
<gene>
    <name evidence="19" type="primary">BPIFA1</name>
</gene>
<keyword evidence="18" id="KW-1185">Reference proteome</keyword>
<dbReference type="InParanoid" id="A0A384B1J3"/>
<dbReference type="GO" id="GO:0043129">
    <property type="term" value="P:surfactant homeostasis"/>
    <property type="evidence" value="ECO:0007669"/>
    <property type="project" value="TreeGrafter"/>
</dbReference>
<evidence type="ECO:0000256" key="7">
    <source>
        <dbReference type="ARBA" id="ARBA00022729"/>
    </source>
</evidence>
<sequence>MFQTGGLVVFCGLLAQTTVLLEALPLPLDQALPLPMIPSLASSPTDLAGSLTSGLSNGLLSGDLLDILENLPLLDTQKTGGNTPRGLLGGLLGKATLLTPLLNNIVDMKITDPQLLEPVLLQSPDGQRHYVTIPLDMVLNVKMPLVGSPLKLAMKLNITAELLAVKDEQGKFHLVHCNCTFSSGSLQISLLDGLGALPSESLIDSITGILNNVLPGLVQGKVCPLVSEALGHLDTTLVNSTVNSPIYGLESRSKPSRKGPGLC</sequence>
<evidence type="ECO:0000256" key="12">
    <source>
        <dbReference type="ARBA" id="ARBA00023180"/>
    </source>
</evidence>
<keyword evidence="4" id="KW-0964">Secreted</keyword>
<dbReference type="AlphaFoldDB" id="A0A384B1J3"/>
<keyword evidence="9" id="KW-0044">Antibiotic</keyword>
<dbReference type="InterPro" id="IPR017942">
    <property type="entry name" value="Lipid-bd_serum_glycop_N"/>
</dbReference>
<evidence type="ECO:0000256" key="9">
    <source>
        <dbReference type="ARBA" id="ARBA00023022"/>
    </source>
</evidence>
<evidence type="ECO:0000256" key="1">
    <source>
        <dbReference type="ARBA" id="ARBA00004613"/>
    </source>
</evidence>
<dbReference type="GO" id="GO:0005615">
    <property type="term" value="C:extracellular space"/>
    <property type="evidence" value="ECO:0007669"/>
    <property type="project" value="TreeGrafter"/>
</dbReference>
<evidence type="ECO:0000256" key="3">
    <source>
        <dbReference type="ARBA" id="ARBA00018715"/>
    </source>
</evidence>
<accession>A0A384B1J3</accession>
<proteinExistence type="inferred from homology"/>
<keyword evidence="6" id="KW-0399">Innate immunity</keyword>
<dbReference type="GO" id="GO:1900229">
    <property type="term" value="P:negative regulation of single-species biofilm formation in or on host organism"/>
    <property type="evidence" value="ECO:0007669"/>
    <property type="project" value="TreeGrafter"/>
</dbReference>
<keyword evidence="10" id="KW-0446">Lipid-binding</keyword>
<dbReference type="GO" id="GO:0002395">
    <property type="term" value="P:immune response in nasopharyngeal-associated lymphoid tissue"/>
    <property type="evidence" value="ECO:0007669"/>
    <property type="project" value="TreeGrafter"/>
</dbReference>
<dbReference type="KEGG" id="bacu:103016664"/>
<comment type="subunit">
    <text evidence="13">Monomer. Interacts (via N-terminus) with SCNN1B, a subunit of the heterotrimeric epithelial sodium channel (ENaC); this inhibits proteolytic activation of ENaC.</text>
</comment>
<feature type="chain" id="PRO_5016805856" description="BPI fold-containing family A member 1" evidence="16">
    <location>
        <begin position="24"/>
        <end position="263"/>
    </location>
</feature>
<evidence type="ECO:0000256" key="14">
    <source>
        <dbReference type="ARBA" id="ARBA00030462"/>
    </source>
</evidence>